<evidence type="ECO:0000313" key="2">
    <source>
        <dbReference type="EMBL" id="ASU81549.1"/>
    </source>
</evidence>
<reference evidence="2 3" key="1">
    <citation type="submission" date="2017-08" db="EMBL/GenBank/DDBJ databases">
        <title>The complete genome sequence of Nocardiopsis gilva YIM 90087.</title>
        <authorList>
            <person name="Yin M."/>
            <person name="Tang S."/>
        </authorList>
    </citation>
    <scope>NUCLEOTIDE SEQUENCE [LARGE SCALE GENOMIC DNA]</scope>
    <source>
        <strain evidence="2 3">YIM 90087</strain>
    </source>
</reference>
<feature type="region of interest" description="Disordered" evidence="1">
    <location>
        <begin position="57"/>
        <end position="76"/>
    </location>
</feature>
<dbReference type="RefSeq" id="WP_017619549.1">
    <property type="nucleotide sequence ID" value="NZ_ANBG01000245.1"/>
</dbReference>
<sequence>MIPILSAFAVGATVSAVATWYLAASRDDRDRVENIGLRRQLRDLRAVNEKLSHRCGHCGTRRALPTPPSPTGGDAA</sequence>
<gene>
    <name evidence="2" type="ORF">CDO52_00960</name>
</gene>
<proteinExistence type="predicted"/>
<keyword evidence="3" id="KW-1185">Reference proteome</keyword>
<evidence type="ECO:0000256" key="1">
    <source>
        <dbReference type="SAM" id="MobiDB-lite"/>
    </source>
</evidence>
<dbReference type="EMBL" id="CP022753">
    <property type="protein sequence ID" value="ASU81549.1"/>
    <property type="molecule type" value="Genomic_DNA"/>
</dbReference>
<protein>
    <submittedName>
        <fullName evidence="2">Uncharacterized protein</fullName>
    </submittedName>
</protein>
<dbReference type="AlphaFoldDB" id="A0A223S0K2"/>
<name>A0A223S0K2_9ACTN</name>
<accession>A0A223S0K2</accession>
<organism evidence="2 3">
    <name type="scientific">Nocardiopsis gilva YIM 90087</name>
    <dbReference type="NCBI Taxonomy" id="1235441"/>
    <lineage>
        <taxon>Bacteria</taxon>
        <taxon>Bacillati</taxon>
        <taxon>Actinomycetota</taxon>
        <taxon>Actinomycetes</taxon>
        <taxon>Streptosporangiales</taxon>
        <taxon>Nocardiopsidaceae</taxon>
        <taxon>Nocardiopsis</taxon>
    </lineage>
</organism>
<dbReference type="Proteomes" id="UP000215005">
    <property type="component" value="Chromosome"/>
</dbReference>
<evidence type="ECO:0000313" key="3">
    <source>
        <dbReference type="Proteomes" id="UP000215005"/>
    </source>
</evidence>
<dbReference type="KEGG" id="ngv:CDO52_00960"/>